<dbReference type="EMBL" id="PIPZ01000005">
    <property type="protein sequence ID" value="RUO58666.1"/>
    <property type="molecule type" value="Genomic_DNA"/>
</dbReference>
<dbReference type="Proteomes" id="UP000288127">
    <property type="component" value="Unassembled WGS sequence"/>
</dbReference>
<name>A0A432YCS7_9GAMM</name>
<keyword evidence="3" id="KW-1185">Reference proteome</keyword>
<dbReference type="CDD" id="cd00093">
    <property type="entry name" value="HTH_XRE"/>
    <property type="match status" value="1"/>
</dbReference>
<evidence type="ECO:0000259" key="1">
    <source>
        <dbReference type="PROSITE" id="PS50943"/>
    </source>
</evidence>
<dbReference type="RefSeq" id="WP_126760424.1">
    <property type="nucleotide sequence ID" value="NZ_PIPZ01000005.1"/>
</dbReference>
<dbReference type="Gene3D" id="1.10.260.40">
    <property type="entry name" value="lambda repressor-like DNA-binding domains"/>
    <property type="match status" value="1"/>
</dbReference>
<dbReference type="InterPro" id="IPR001387">
    <property type="entry name" value="Cro/C1-type_HTH"/>
</dbReference>
<evidence type="ECO:0000313" key="2">
    <source>
        <dbReference type="EMBL" id="RUO58666.1"/>
    </source>
</evidence>
<accession>A0A432YCS7</accession>
<organism evidence="2 3">
    <name type="scientific">Pseudidiomarina marina</name>
    <dbReference type="NCBI Taxonomy" id="502366"/>
    <lineage>
        <taxon>Bacteria</taxon>
        <taxon>Pseudomonadati</taxon>
        <taxon>Pseudomonadota</taxon>
        <taxon>Gammaproteobacteria</taxon>
        <taxon>Alteromonadales</taxon>
        <taxon>Idiomarinaceae</taxon>
        <taxon>Pseudidiomarina</taxon>
    </lineage>
</organism>
<gene>
    <name evidence="2" type="ORF">CWI76_11115</name>
</gene>
<dbReference type="AlphaFoldDB" id="A0A432YCS7"/>
<reference evidence="3" key="1">
    <citation type="journal article" date="2018" name="Front. Microbiol.">
        <title>Genome-Based Analysis Reveals the Taxonomy and Diversity of the Family Idiomarinaceae.</title>
        <authorList>
            <person name="Liu Y."/>
            <person name="Lai Q."/>
            <person name="Shao Z."/>
        </authorList>
    </citation>
    <scope>NUCLEOTIDE SEQUENCE [LARGE SCALE GENOMIC DNA]</scope>
    <source>
        <strain evidence="3">PIM1</strain>
    </source>
</reference>
<dbReference type="OrthoDB" id="5683648at2"/>
<dbReference type="SUPFAM" id="SSF47413">
    <property type="entry name" value="lambda repressor-like DNA-binding domains"/>
    <property type="match status" value="1"/>
</dbReference>
<dbReference type="PROSITE" id="PS50943">
    <property type="entry name" value="HTH_CROC1"/>
    <property type="match status" value="1"/>
</dbReference>
<dbReference type="GO" id="GO:0003677">
    <property type="term" value="F:DNA binding"/>
    <property type="evidence" value="ECO:0007669"/>
    <property type="project" value="InterPro"/>
</dbReference>
<comment type="caution">
    <text evidence="2">The sequence shown here is derived from an EMBL/GenBank/DDBJ whole genome shotgun (WGS) entry which is preliminary data.</text>
</comment>
<dbReference type="Pfam" id="PF01381">
    <property type="entry name" value="HTH_3"/>
    <property type="match status" value="1"/>
</dbReference>
<sequence>MKPEDINQSLHQLGYSQTLIAEVMGKSPSLISKVISGNAKSFGVAYFIATILEKSVNEVFPNIKQKLNRQSPTYIRNRNKLQSIYSECKVENI</sequence>
<evidence type="ECO:0000313" key="3">
    <source>
        <dbReference type="Proteomes" id="UP000288127"/>
    </source>
</evidence>
<proteinExistence type="predicted"/>
<protein>
    <recommendedName>
        <fullName evidence="1">HTH cro/C1-type domain-containing protein</fullName>
    </recommendedName>
</protein>
<dbReference type="InterPro" id="IPR010982">
    <property type="entry name" value="Lambda_DNA-bd_dom_sf"/>
</dbReference>
<feature type="domain" description="HTH cro/C1-type" evidence="1">
    <location>
        <begin position="6"/>
        <end position="59"/>
    </location>
</feature>